<reference evidence="2" key="1">
    <citation type="submission" date="2018-06" db="EMBL/GenBank/DDBJ databases">
        <authorList>
            <person name="Cea G.-C."/>
            <person name="William W."/>
        </authorList>
    </citation>
    <scope>NUCLEOTIDE SEQUENCE [LARGE SCALE GENOMIC DNA]</scope>
    <source>
        <strain evidence="2">DB21MT-2</strain>
    </source>
</reference>
<dbReference type="EMBL" id="LS483452">
    <property type="protein sequence ID" value="SQH75856.1"/>
    <property type="molecule type" value="Genomic_DNA"/>
</dbReference>
<dbReference type="Proteomes" id="UP000250123">
    <property type="component" value="Chromosome SHEWBE"/>
</dbReference>
<accession>A0A330LZX0</accession>
<dbReference type="AlphaFoldDB" id="A0A330LZX0"/>
<sequence length="68" mass="7560">MVLSFLPHSGFVQSGSRRCLASSPNTTLHAAFMKQLGTRLNGLFGSIQNMTFPPSLVVRFRRYEPMDG</sequence>
<proteinExistence type="predicted"/>
<dbReference type="KEGG" id="sbk:SHEWBE_1890"/>
<gene>
    <name evidence="1" type="ORF">SHEWBE_1890</name>
</gene>
<name>A0A330LZX0_9GAMM</name>
<evidence type="ECO:0000313" key="2">
    <source>
        <dbReference type="Proteomes" id="UP000250123"/>
    </source>
</evidence>
<organism evidence="1 2">
    <name type="scientific">Shewanella benthica</name>
    <dbReference type="NCBI Taxonomy" id="43661"/>
    <lineage>
        <taxon>Bacteria</taxon>
        <taxon>Pseudomonadati</taxon>
        <taxon>Pseudomonadota</taxon>
        <taxon>Gammaproteobacteria</taxon>
        <taxon>Alteromonadales</taxon>
        <taxon>Shewanellaceae</taxon>
        <taxon>Shewanella</taxon>
    </lineage>
</organism>
<protein>
    <submittedName>
        <fullName evidence="1">Uncharacterized protein</fullName>
    </submittedName>
</protein>
<evidence type="ECO:0000313" key="1">
    <source>
        <dbReference type="EMBL" id="SQH75856.1"/>
    </source>
</evidence>